<proteinExistence type="predicted"/>
<feature type="transmembrane region" description="Helical" evidence="1">
    <location>
        <begin position="107"/>
        <end position="126"/>
    </location>
</feature>
<sequence>MYGMELGNTHRTNELNSSATQVPWNEHSTCTYTSAYQSSRDNVELNVQMFLSCPSEYAYYEERERARRERGGTCVCGWVSWSSINHGSPSERREDRLKCMLSSIDRLASSLFGVFVVLTGGITLLGESSPNKDTHLPCRSRIQRGLCASPPRRT</sequence>
<dbReference type="EMBL" id="WHUW01000021">
    <property type="protein sequence ID" value="KAF8436598.1"/>
    <property type="molecule type" value="Genomic_DNA"/>
</dbReference>
<gene>
    <name evidence="2" type="ORF">L210DRAFT_949736</name>
</gene>
<keyword evidence="3" id="KW-1185">Reference proteome</keyword>
<evidence type="ECO:0000256" key="1">
    <source>
        <dbReference type="SAM" id="Phobius"/>
    </source>
</evidence>
<reference evidence="2" key="2">
    <citation type="journal article" date="2020" name="Nat. Commun.">
        <title>Large-scale genome sequencing of mycorrhizal fungi provides insights into the early evolution of symbiotic traits.</title>
        <authorList>
            <person name="Miyauchi S."/>
            <person name="Kiss E."/>
            <person name="Kuo A."/>
            <person name="Drula E."/>
            <person name="Kohler A."/>
            <person name="Sanchez-Garcia M."/>
            <person name="Morin E."/>
            <person name="Andreopoulos B."/>
            <person name="Barry K.W."/>
            <person name="Bonito G."/>
            <person name="Buee M."/>
            <person name="Carver A."/>
            <person name="Chen C."/>
            <person name="Cichocki N."/>
            <person name="Clum A."/>
            <person name="Culley D."/>
            <person name="Crous P.W."/>
            <person name="Fauchery L."/>
            <person name="Girlanda M."/>
            <person name="Hayes R.D."/>
            <person name="Keri Z."/>
            <person name="LaButti K."/>
            <person name="Lipzen A."/>
            <person name="Lombard V."/>
            <person name="Magnuson J."/>
            <person name="Maillard F."/>
            <person name="Murat C."/>
            <person name="Nolan M."/>
            <person name="Ohm R.A."/>
            <person name="Pangilinan J."/>
            <person name="Pereira M.F."/>
            <person name="Perotto S."/>
            <person name="Peter M."/>
            <person name="Pfister S."/>
            <person name="Riley R."/>
            <person name="Sitrit Y."/>
            <person name="Stielow J.B."/>
            <person name="Szollosi G."/>
            <person name="Zifcakova L."/>
            <person name="Stursova M."/>
            <person name="Spatafora J.W."/>
            <person name="Tedersoo L."/>
            <person name="Vaario L.M."/>
            <person name="Yamada A."/>
            <person name="Yan M."/>
            <person name="Wang P."/>
            <person name="Xu J."/>
            <person name="Bruns T."/>
            <person name="Baldrian P."/>
            <person name="Vilgalys R."/>
            <person name="Dunand C."/>
            <person name="Henrissat B."/>
            <person name="Grigoriev I.V."/>
            <person name="Hibbett D."/>
            <person name="Nagy L.G."/>
            <person name="Martin F.M."/>
        </authorList>
    </citation>
    <scope>NUCLEOTIDE SEQUENCE</scope>
    <source>
        <strain evidence="2">BED1</strain>
    </source>
</reference>
<dbReference type="AlphaFoldDB" id="A0AAD4BPL0"/>
<keyword evidence="1" id="KW-0472">Membrane</keyword>
<keyword evidence="1" id="KW-0812">Transmembrane</keyword>
<accession>A0AAD4BPL0</accession>
<reference evidence="2" key="1">
    <citation type="submission" date="2019-10" db="EMBL/GenBank/DDBJ databases">
        <authorList>
            <consortium name="DOE Joint Genome Institute"/>
            <person name="Kuo A."/>
            <person name="Miyauchi S."/>
            <person name="Kiss E."/>
            <person name="Drula E."/>
            <person name="Kohler A."/>
            <person name="Sanchez-Garcia M."/>
            <person name="Andreopoulos B."/>
            <person name="Barry K.W."/>
            <person name="Bonito G."/>
            <person name="Buee M."/>
            <person name="Carver A."/>
            <person name="Chen C."/>
            <person name="Cichocki N."/>
            <person name="Clum A."/>
            <person name="Culley D."/>
            <person name="Crous P.W."/>
            <person name="Fauchery L."/>
            <person name="Girlanda M."/>
            <person name="Hayes R."/>
            <person name="Keri Z."/>
            <person name="LaButti K."/>
            <person name="Lipzen A."/>
            <person name="Lombard V."/>
            <person name="Magnuson J."/>
            <person name="Maillard F."/>
            <person name="Morin E."/>
            <person name="Murat C."/>
            <person name="Nolan M."/>
            <person name="Ohm R."/>
            <person name="Pangilinan J."/>
            <person name="Pereira M."/>
            <person name="Perotto S."/>
            <person name="Peter M."/>
            <person name="Riley R."/>
            <person name="Sitrit Y."/>
            <person name="Stielow B."/>
            <person name="Szollosi G."/>
            <person name="Zifcakova L."/>
            <person name="Stursova M."/>
            <person name="Spatafora J.W."/>
            <person name="Tedersoo L."/>
            <person name="Vaario L.-M."/>
            <person name="Yamada A."/>
            <person name="Yan M."/>
            <person name="Wang P."/>
            <person name="Xu J."/>
            <person name="Bruns T."/>
            <person name="Baldrian P."/>
            <person name="Vilgalys R."/>
            <person name="Henrissat B."/>
            <person name="Grigoriev I.V."/>
            <person name="Hibbett D."/>
            <person name="Nagy L.G."/>
            <person name="Martin F.M."/>
        </authorList>
    </citation>
    <scope>NUCLEOTIDE SEQUENCE</scope>
    <source>
        <strain evidence="2">BED1</strain>
    </source>
</reference>
<name>A0AAD4BPL0_BOLED</name>
<comment type="caution">
    <text evidence="2">The sequence shown here is derived from an EMBL/GenBank/DDBJ whole genome shotgun (WGS) entry which is preliminary data.</text>
</comment>
<keyword evidence="1" id="KW-1133">Transmembrane helix</keyword>
<protein>
    <submittedName>
        <fullName evidence="2">Uncharacterized protein</fullName>
    </submittedName>
</protein>
<dbReference type="Proteomes" id="UP001194468">
    <property type="component" value="Unassembled WGS sequence"/>
</dbReference>
<evidence type="ECO:0000313" key="2">
    <source>
        <dbReference type="EMBL" id="KAF8436598.1"/>
    </source>
</evidence>
<organism evidence="2 3">
    <name type="scientific">Boletus edulis BED1</name>
    <dbReference type="NCBI Taxonomy" id="1328754"/>
    <lineage>
        <taxon>Eukaryota</taxon>
        <taxon>Fungi</taxon>
        <taxon>Dikarya</taxon>
        <taxon>Basidiomycota</taxon>
        <taxon>Agaricomycotina</taxon>
        <taxon>Agaricomycetes</taxon>
        <taxon>Agaricomycetidae</taxon>
        <taxon>Boletales</taxon>
        <taxon>Boletineae</taxon>
        <taxon>Boletaceae</taxon>
        <taxon>Boletoideae</taxon>
        <taxon>Boletus</taxon>
    </lineage>
</organism>
<evidence type="ECO:0000313" key="3">
    <source>
        <dbReference type="Proteomes" id="UP001194468"/>
    </source>
</evidence>